<dbReference type="SUPFAM" id="SSF46955">
    <property type="entry name" value="Putative DNA-binding domain"/>
    <property type="match status" value="1"/>
</dbReference>
<proteinExistence type="predicted"/>
<sequence length="69" mass="7940">MTVRPDTRAEWWTTAEVAEYLGVRPATVSAYRNRDQMPEPDNKLGRAQLWRPSTIIGWAKNRPGRGNWG</sequence>
<name>A0A4R6SLU4_LABRH</name>
<dbReference type="InterPro" id="IPR041657">
    <property type="entry name" value="HTH_17"/>
</dbReference>
<comment type="caution">
    <text evidence="2">The sequence shown here is derived from an EMBL/GenBank/DDBJ whole genome shotgun (WGS) entry which is preliminary data.</text>
</comment>
<gene>
    <name evidence="2" type="ORF">EV186_1011427</name>
</gene>
<evidence type="ECO:0000313" key="2">
    <source>
        <dbReference type="EMBL" id="TDQ05456.1"/>
    </source>
</evidence>
<dbReference type="InterPro" id="IPR009061">
    <property type="entry name" value="DNA-bd_dom_put_sf"/>
</dbReference>
<dbReference type="Gene3D" id="1.10.10.10">
    <property type="entry name" value="Winged helix-like DNA-binding domain superfamily/Winged helix DNA-binding domain"/>
    <property type="match status" value="1"/>
</dbReference>
<dbReference type="EMBL" id="SNXZ01000001">
    <property type="protein sequence ID" value="TDQ05456.1"/>
    <property type="molecule type" value="Genomic_DNA"/>
</dbReference>
<dbReference type="InterPro" id="IPR036388">
    <property type="entry name" value="WH-like_DNA-bd_sf"/>
</dbReference>
<dbReference type="AlphaFoldDB" id="A0A4R6SLU4"/>
<evidence type="ECO:0000313" key="3">
    <source>
        <dbReference type="Proteomes" id="UP000295444"/>
    </source>
</evidence>
<protein>
    <submittedName>
        <fullName evidence="2">AlpA family transcriptional regulator</fullName>
    </submittedName>
</protein>
<dbReference type="Proteomes" id="UP000295444">
    <property type="component" value="Unassembled WGS sequence"/>
</dbReference>
<reference evidence="2 3" key="1">
    <citation type="submission" date="2019-03" db="EMBL/GenBank/DDBJ databases">
        <title>Genomic Encyclopedia of Type Strains, Phase IV (KMG-IV): sequencing the most valuable type-strain genomes for metagenomic binning, comparative biology and taxonomic classification.</title>
        <authorList>
            <person name="Goeker M."/>
        </authorList>
    </citation>
    <scope>NUCLEOTIDE SEQUENCE [LARGE SCALE GENOMIC DNA]</scope>
    <source>
        <strain evidence="2 3">DSM 45361</strain>
    </source>
</reference>
<keyword evidence="3" id="KW-1185">Reference proteome</keyword>
<dbReference type="Pfam" id="PF12728">
    <property type="entry name" value="HTH_17"/>
    <property type="match status" value="1"/>
</dbReference>
<feature type="domain" description="Helix-turn-helix" evidence="1">
    <location>
        <begin position="13"/>
        <end position="61"/>
    </location>
</feature>
<dbReference type="OrthoDB" id="9800864at2"/>
<accession>A0A4R6SLU4</accession>
<organism evidence="2 3">
    <name type="scientific">Labedaea rhizosphaerae</name>
    <dbReference type="NCBI Taxonomy" id="598644"/>
    <lineage>
        <taxon>Bacteria</taxon>
        <taxon>Bacillati</taxon>
        <taxon>Actinomycetota</taxon>
        <taxon>Actinomycetes</taxon>
        <taxon>Pseudonocardiales</taxon>
        <taxon>Pseudonocardiaceae</taxon>
        <taxon>Labedaea</taxon>
    </lineage>
</organism>
<evidence type="ECO:0000259" key="1">
    <source>
        <dbReference type="Pfam" id="PF12728"/>
    </source>
</evidence>